<evidence type="ECO:0000256" key="3">
    <source>
        <dbReference type="SAM" id="MobiDB-lite"/>
    </source>
</evidence>
<gene>
    <name evidence="4" type="ORF">OFUS_LOCUS19965</name>
</gene>
<dbReference type="Proteomes" id="UP000749559">
    <property type="component" value="Unassembled WGS sequence"/>
</dbReference>
<comment type="caution">
    <text evidence="4">The sequence shown here is derived from an EMBL/GenBank/DDBJ whole genome shotgun (WGS) entry which is preliminary data.</text>
</comment>
<dbReference type="InterPro" id="IPR029196">
    <property type="entry name" value="HAPSTR1-like"/>
</dbReference>
<feature type="region of interest" description="Disordered" evidence="3">
    <location>
        <begin position="233"/>
        <end position="257"/>
    </location>
</feature>
<comment type="subcellular location">
    <subcellularLocation>
        <location evidence="1">Nucleus</location>
    </subcellularLocation>
</comment>
<dbReference type="GO" id="GO:0005634">
    <property type="term" value="C:nucleus"/>
    <property type="evidence" value="ECO:0007669"/>
    <property type="project" value="UniProtKB-SubCell"/>
</dbReference>
<accession>A0A8J1XZ93</accession>
<feature type="compositionally biased region" description="Basic and acidic residues" evidence="3">
    <location>
        <begin position="233"/>
        <end position="250"/>
    </location>
</feature>
<evidence type="ECO:0000313" key="4">
    <source>
        <dbReference type="EMBL" id="CAH1795424.1"/>
    </source>
</evidence>
<name>A0A8J1XZ93_OWEFU</name>
<dbReference type="InterPro" id="IPR040308">
    <property type="entry name" value="HAPR1"/>
</dbReference>
<dbReference type="PANTHER" id="PTHR31624">
    <property type="entry name" value="UPF0472 PROTEIN C16ORF72"/>
    <property type="match status" value="1"/>
</dbReference>
<keyword evidence="5" id="KW-1185">Reference proteome</keyword>
<dbReference type="Pfam" id="PF15251">
    <property type="entry name" value="TAPR1-like"/>
    <property type="match status" value="1"/>
</dbReference>
<proteinExistence type="predicted"/>
<evidence type="ECO:0000256" key="1">
    <source>
        <dbReference type="ARBA" id="ARBA00004123"/>
    </source>
</evidence>
<dbReference type="OrthoDB" id="5823474at2759"/>
<sequence length="257" mass="29388">MEDDRERENDLNPGNWLTNWEDKCIQDFEDEPNMDDIIQAERERAAQKLWFSFQNSASGVAQMYKDHQAGRSMWIPFQNSASSVTSLYKDSLECLKQGIELGIQCGQQRRSRDIVAWAKKKRRHIRREDLVGYLSGKTAPMRSKPGTPTSKHMSHVVDCPRLSMVDREPCRNESEPDLRTFREALALQGLNGAMSNISMGHRPRGSSSPTQRSRSTNIDDLDCNLLDEISKHCEARKRTASGEKLTDSPSRKKSRLF</sequence>
<dbReference type="AlphaFoldDB" id="A0A8J1XZ93"/>
<evidence type="ECO:0000313" key="5">
    <source>
        <dbReference type="Proteomes" id="UP000749559"/>
    </source>
</evidence>
<reference evidence="4" key="1">
    <citation type="submission" date="2022-03" db="EMBL/GenBank/DDBJ databases">
        <authorList>
            <person name="Martin C."/>
        </authorList>
    </citation>
    <scope>NUCLEOTIDE SEQUENCE</scope>
</reference>
<feature type="region of interest" description="Disordered" evidence="3">
    <location>
        <begin position="193"/>
        <end position="220"/>
    </location>
</feature>
<protein>
    <submittedName>
        <fullName evidence="4">Uncharacterized protein</fullName>
    </submittedName>
</protein>
<keyword evidence="2" id="KW-0539">Nucleus</keyword>
<organism evidence="4 5">
    <name type="scientific">Owenia fusiformis</name>
    <name type="common">Polychaete worm</name>
    <dbReference type="NCBI Taxonomy" id="6347"/>
    <lineage>
        <taxon>Eukaryota</taxon>
        <taxon>Metazoa</taxon>
        <taxon>Spiralia</taxon>
        <taxon>Lophotrochozoa</taxon>
        <taxon>Annelida</taxon>
        <taxon>Polychaeta</taxon>
        <taxon>Sedentaria</taxon>
        <taxon>Canalipalpata</taxon>
        <taxon>Sabellida</taxon>
        <taxon>Oweniida</taxon>
        <taxon>Oweniidae</taxon>
        <taxon>Owenia</taxon>
    </lineage>
</organism>
<dbReference type="EMBL" id="CAIIXF020000009">
    <property type="protein sequence ID" value="CAH1795424.1"/>
    <property type="molecule type" value="Genomic_DNA"/>
</dbReference>
<dbReference type="PANTHER" id="PTHR31624:SF4">
    <property type="entry name" value="CHROMOSOME 16 OPEN READING FRAME 72"/>
    <property type="match status" value="1"/>
</dbReference>
<evidence type="ECO:0000256" key="2">
    <source>
        <dbReference type="ARBA" id="ARBA00023242"/>
    </source>
</evidence>
<feature type="compositionally biased region" description="Polar residues" evidence="3">
    <location>
        <begin position="205"/>
        <end position="218"/>
    </location>
</feature>